<keyword evidence="2" id="KW-0808">Transferase</keyword>
<protein>
    <submittedName>
        <fullName evidence="2">GNAT family N-acetyltransferase</fullName>
    </submittedName>
</protein>
<dbReference type="PROSITE" id="PS51186">
    <property type="entry name" value="GNAT"/>
    <property type="match status" value="1"/>
</dbReference>
<dbReference type="RefSeq" id="WP_114066852.1">
    <property type="nucleotide sequence ID" value="NZ_CP030850.1"/>
</dbReference>
<evidence type="ECO:0000313" key="2">
    <source>
        <dbReference type="EMBL" id="AXE18067.1"/>
    </source>
</evidence>
<dbReference type="Proteomes" id="UP000251993">
    <property type="component" value="Chromosome"/>
</dbReference>
<dbReference type="Gene3D" id="3.40.630.30">
    <property type="match status" value="1"/>
</dbReference>
<dbReference type="CDD" id="cd04301">
    <property type="entry name" value="NAT_SF"/>
    <property type="match status" value="1"/>
</dbReference>
<dbReference type="InterPro" id="IPR000182">
    <property type="entry name" value="GNAT_dom"/>
</dbReference>
<dbReference type="SUPFAM" id="SSF55729">
    <property type="entry name" value="Acyl-CoA N-acyltransferases (Nat)"/>
    <property type="match status" value="1"/>
</dbReference>
<keyword evidence="3" id="KW-1185">Reference proteome</keyword>
<name>A0A344THE6_9BACT</name>
<reference evidence="2 3" key="1">
    <citation type="submission" date="2018-07" db="EMBL/GenBank/DDBJ databases">
        <title>Genome sequencing of Runella.</title>
        <authorList>
            <person name="Baek M.-G."/>
            <person name="Yi H."/>
        </authorList>
    </citation>
    <scope>NUCLEOTIDE SEQUENCE [LARGE SCALE GENOMIC DNA]</scope>
    <source>
        <strain evidence="2 3">HYN0085</strain>
    </source>
</reference>
<dbReference type="Pfam" id="PF00583">
    <property type="entry name" value="Acetyltransf_1"/>
    <property type="match status" value="1"/>
</dbReference>
<dbReference type="EMBL" id="CP030850">
    <property type="protein sequence ID" value="AXE18067.1"/>
    <property type="molecule type" value="Genomic_DNA"/>
</dbReference>
<dbReference type="KEGG" id="run:DR864_10135"/>
<sequence length="151" mass="17579">MEIRKYKSADQEQIIQLLRLNTPEYFSPTEEEDLVYYLGHHVEYYYVVEIDGVVVGCGGINLADDGITAKISWDIVHPDYQGKGIGSALTKFRIERIKEIEGIKTISVRTSQLVYPFYQKFGLELKEIVEDFWAEGFDMYRMECDLEMTQD</sequence>
<gene>
    <name evidence="2" type="ORF">DR864_10135</name>
</gene>
<accession>A0A344THE6</accession>
<organism evidence="2 3">
    <name type="scientific">Runella rosea</name>
    <dbReference type="NCBI Taxonomy" id="2259595"/>
    <lineage>
        <taxon>Bacteria</taxon>
        <taxon>Pseudomonadati</taxon>
        <taxon>Bacteroidota</taxon>
        <taxon>Cytophagia</taxon>
        <taxon>Cytophagales</taxon>
        <taxon>Spirosomataceae</taxon>
        <taxon>Runella</taxon>
    </lineage>
</organism>
<dbReference type="OrthoDB" id="961272at2"/>
<dbReference type="AlphaFoldDB" id="A0A344THE6"/>
<feature type="domain" description="N-acetyltransferase" evidence="1">
    <location>
        <begin position="1"/>
        <end position="147"/>
    </location>
</feature>
<dbReference type="InterPro" id="IPR016181">
    <property type="entry name" value="Acyl_CoA_acyltransferase"/>
</dbReference>
<dbReference type="GO" id="GO:0016747">
    <property type="term" value="F:acyltransferase activity, transferring groups other than amino-acyl groups"/>
    <property type="evidence" value="ECO:0007669"/>
    <property type="project" value="InterPro"/>
</dbReference>
<evidence type="ECO:0000313" key="3">
    <source>
        <dbReference type="Proteomes" id="UP000251993"/>
    </source>
</evidence>
<evidence type="ECO:0000259" key="1">
    <source>
        <dbReference type="PROSITE" id="PS51186"/>
    </source>
</evidence>
<proteinExistence type="predicted"/>